<organism evidence="6 7">
    <name type="scientific">Effrenium voratum</name>
    <dbReference type="NCBI Taxonomy" id="2562239"/>
    <lineage>
        <taxon>Eukaryota</taxon>
        <taxon>Sar</taxon>
        <taxon>Alveolata</taxon>
        <taxon>Dinophyceae</taxon>
        <taxon>Suessiales</taxon>
        <taxon>Symbiodiniaceae</taxon>
        <taxon>Effrenium</taxon>
    </lineage>
</organism>
<dbReference type="InterPro" id="IPR029044">
    <property type="entry name" value="Nucleotide-diphossugar_trans"/>
</dbReference>
<evidence type="ECO:0000256" key="3">
    <source>
        <dbReference type="ARBA" id="ARBA00022679"/>
    </source>
</evidence>
<evidence type="ECO:0000256" key="2">
    <source>
        <dbReference type="ARBA" id="ARBA00022676"/>
    </source>
</evidence>
<dbReference type="Gene3D" id="3.90.550.10">
    <property type="entry name" value="Spore Coat Polysaccharide Biosynthesis Protein SpsA, Chain A"/>
    <property type="match status" value="1"/>
</dbReference>
<dbReference type="GO" id="GO:0046872">
    <property type="term" value="F:metal ion binding"/>
    <property type="evidence" value="ECO:0007669"/>
    <property type="project" value="UniProtKB-KW"/>
</dbReference>
<evidence type="ECO:0000313" key="6">
    <source>
        <dbReference type="EMBL" id="CAJ1406492.1"/>
    </source>
</evidence>
<evidence type="ECO:0000256" key="4">
    <source>
        <dbReference type="ARBA" id="ARBA00022723"/>
    </source>
</evidence>
<gene>
    <name evidence="6" type="ORF">EVOR1521_LOCUS28448</name>
</gene>
<dbReference type="PANTHER" id="PTHR13778">
    <property type="entry name" value="GLYCOSYLTRANSFERASE 8 DOMAIN-CONTAINING PROTEIN"/>
    <property type="match status" value="1"/>
</dbReference>
<feature type="signal peptide" evidence="5">
    <location>
        <begin position="1"/>
        <end position="28"/>
    </location>
</feature>
<dbReference type="EMBL" id="CAUJNA010003634">
    <property type="protein sequence ID" value="CAJ1406492.1"/>
    <property type="molecule type" value="Genomic_DNA"/>
</dbReference>
<name>A0AA36NGS9_9DINO</name>
<feature type="non-terminal residue" evidence="6">
    <location>
        <position position="1"/>
    </location>
</feature>
<evidence type="ECO:0000256" key="5">
    <source>
        <dbReference type="SAM" id="SignalP"/>
    </source>
</evidence>
<protein>
    <recommendedName>
        <fullName evidence="8">Hexosyltransferase</fullName>
    </recommendedName>
</protein>
<dbReference type="Pfam" id="PF01501">
    <property type="entry name" value="Glyco_transf_8"/>
    <property type="match status" value="1"/>
</dbReference>
<keyword evidence="3" id="KW-0808">Transferase</keyword>
<keyword evidence="5" id="KW-0732">Signal</keyword>
<dbReference type="SUPFAM" id="SSF53448">
    <property type="entry name" value="Nucleotide-diphospho-sugar transferases"/>
    <property type="match status" value="1"/>
</dbReference>
<dbReference type="GO" id="GO:0005794">
    <property type="term" value="C:Golgi apparatus"/>
    <property type="evidence" value="ECO:0007669"/>
    <property type="project" value="TreeGrafter"/>
</dbReference>
<sequence>MRLRWTVLAVTTITLLSVWLTFLQLSQQQSQQPQSPTPHRPARQEATLGLGQDSSSHEDLLVHLCICSDDPDFRPTVVAIRSAVAASQQAERFVFHFITTTELAVRFSKVAKLQLPGIRIEVHADEALEMAIQGRIEFRPSSGRKNLASAFNFAPFYLPNFLAASYTFSSQSRRLLYMDADIVILADLAELYDMDMQGRPCAAVPYCNQKLSTYINFKLLKELGHEGIDPDACIANRGLLLIDVRAWASMRLTESIEGWLEQYRTAEDDLWVGGMSQPPWLLAINGNYTHLADDWNCNSLGRHSMGASEVKELRALGFMDEHLEVLRVESTSWGIVPYVVVCSNSAKLLHYNGAMKPWLLDSDTIQVP</sequence>
<evidence type="ECO:0000256" key="1">
    <source>
        <dbReference type="ARBA" id="ARBA00006351"/>
    </source>
</evidence>
<dbReference type="GO" id="GO:0016757">
    <property type="term" value="F:glycosyltransferase activity"/>
    <property type="evidence" value="ECO:0007669"/>
    <property type="project" value="UniProtKB-KW"/>
</dbReference>
<comment type="caution">
    <text evidence="6">The sequence shown here is derived from an EMBL/GenBank/DDBJ whole genome shotgun (WGS) entry which is preliminary data.</text>
</comment>
<dbReference type="PANTHER" id="PTHR13778:SF47">
    <property type="entry name" value="LIPOPOLYSACCHARIDE 1,3-GALACTOSYLTRANSFERASE"/>
    <property type="match status" value="1"/>
</dbReference>
<comment type="similarity">
    <text evidence="1">Belongs to the glycosyltransferase 8 family.</text>
</comment>
<accession>A0AA36NGS9</accession>
<dbReference type="InterPro" id="IPR002495">
    <property type="entry name" value="Glyco_trans_8"/>
</dbReference>
<keyword evidence="4" id="KW-0479">Metal-binding</keyword>
<reference evidence="6" key="1">
    <citation type="submission" date="2023-08" db="EMBL/GenBank/DDBJ databases">
        <authorList>
            <person name="Chen Y."/>
            <person name="Shah S."/>
            <person name="Dougan E. K."/>
            <person name="Thang M."/>
            <person name="Chan C."/>
        </authorList>
    </citation>
    <scope>NUCLEOTIDE SEQUENCE</scope>
</reference>
<dbReference type="AlphaFoldDB" id="A0AA36NGS9"/>
<evidence type="ECO:0000313" key="7">
    <source>
        <dbReference type="Proteomes" id="UP001178507"/>
    </source>
</evidence>
<evidence type="ECO:0008006" key="8">
    <source>
        <dbReference type="Google" id="ProtNLM"/>
    </source>
</evidence>
<feature type="chain" id="PRO_5041227483" description="Hexosyltransferase" evidence="5">
    <location>
        <begin position="29"/>
        <end position="368"/>
    </location>
</feature>
<keyword evidence="7" id="KW-1185">Reference proteome</keyword>
<keyword evidence="2" id="KW-0328">Glycosyltransferase</keyword>
<dbReference type="Proteomes" id="UP001178507">
    <property type="component" value="Unassembled WGS sequence"/>
</dbReference>
<proteinExistence type="inferred from homology"/>
<dbReference type="InterPro" id="IPR050748">
    <property type="entry name" value="Glycosyltrans_8_dom-fam"/>
</dbReference>